<sequence length="95" mass="10178">MTDFTVRLSQPATAEQINAAFAASAAGPLAGILRYSEAPLVSRDIIGDPASCVFDAGLTAADGHLVKVFGWYDNEWGYTNRLADLALLFAERRTS</sequence>
<dbReference type="InterPro" id="IPR020831">
    <property type="entry name" value="GlycerAld/Erythrose_P_DH"/>
</dbReference>
<proteinExistence type="predicted"/>
<accession>A0ABP8DV04</accession>
<name>A0ABP8DV04_9ACTN</name>
<dbReference type="Proteomes" id="UP001500620">
    <property type="component" value="Unassembled WGS sequence"/>
</dbReference>
<evidence type="ECO:0000313" key="4">
    <source>
        <dbReference type="Proteomes" id="UP001500620"/>
    </source>
</evidence>
<evidence type="ECO:0000313" key="3">
    <source>
        <dbReference type="EMBL" id="GAA4263858.1"/>
    </source>
</evidence>
<reference evidence="4" key="1">
    <citation type="journal article" date="2019" name="Int. J. Syst. Evol. Microbiol.">
        <title>The Global Catalogue of Microorganisms (GCM) 10K type strain sequencing project: providing services to taxonomists for standard genome sequencing and annotation.</title>
        <authorList>
            <consortium name="The Broad Institute Genomics Platform"/>
            <consortium name="The Broad Institute Genome Sequencing Center for Infectious Disease"/>
            <person name="Wu L."/>
            <person name="Ma J."/>
        </authorList>
    </citation>
    <scope>NUCLEOTIDE SEQUENCE [LARGE SCALE GENOMIC DNA]</scope>
    <source>
        <strain evidence="4">JCM 17441</strain>
    </source>
</reference>
<gene>
    <name evidence="3" type="ORF">GCM10022255_112210</name>
</gene>
<organism evidence="3 4">
    <name type="scientific">Dactylosporangium darangshiense</name>
    <dbReference type="NCBI Taxonomy" id="579108"/>
    <lineage>
        <taxon>Bacteria</taxon>
        <taxon>Bacillati</taxon>
        <taxon>Actinomycetota</taxon>
        <taxon>Actinomycetes</taxon>
        <taxon>Micromonosporales</taxon>
        <taxon>Micromonosporaceae</taxon>
        <taxon>Dactylosporangium</taxon>
    </lineage>
</organism>
<keyword evidence="1" id="KW-0560">Oxidoreductase</keyword>
<feature type="domain" description="Glyceraldehyde 3-phosphate dehydrogenase catalytic" evidence="2">
    <location>
        <begin position="1"/>
        <end position="72"/>
    </location>
</feature>
<protein>
    <recommendedName>
        <fullName evidence="2">Glyceraldehyde 3-phosphate dehydrogenase catalytic domain-containing protein</fullName>
    </recommendedName>
</protein>
<dbReference type="InterPro" id="IPR020829">
    <property type="entry name" value="GlycerAld_3-P_DH_cat"/>
</dbReference>
<dbReference type="Gene3D" id="3.30.360.10">
    <property type="entry name" value="Dihydrodipicolinate Reductase, domain 2"/>
    <property type="match status" value="1"/>
</dbReference>
<keyword evidence="4" id="KW-1185">Reference proteome</keyword>
<evidence type="ECO:0000256" key="1">
    <source>
        <dbReference type="ARBA" id="ARBA00023002"/>
    </source>
</evidence>
<dbReference type="Pfam" id="PF02800">
    <property type="entry name" value="Gp_dh_C"/>
    <property type="match status" value="1"/>
</dbReference>
<dbReference type="SUPFAM" id="SSF55347">
    <property type="entry name" value="Glyceraldehyde-3-phosphate dehydrogenase-like, C-terminal domain"/>
    <property type="match status" value="1"/>
</dbReference>
<comment type="caution">
    <text evidence="3">The sequence shown here is derived from an EMBL/GenBank/DDBJ whole genome shotgun (WGS) entry which is preliminary data.</text>
</comment>
<dbReference type="EMBL" id="BAABAT010000082">
    <property type="protein sequence ID" value="GAA4263858.1"/>
    <property type="molecule type" value="Genomic_DNA"/>
</dbReference>
<dbReference type="PANTHER" id="PTHR43148">
    <property type="entry name" value="GLYCERALDEHYDE-3-PHOSPHATE DEHYDROGENASE 2"/>
    <property type="match status" value="1"/>
</dbReference>
<evidence type="ECO:0000259" key="2">
    <source>
        <dbReference type="Pfam" id="PF02800"/>
    </source>
</evidence>